<evidence type="ECO:0000313" key="5">
    <source>
        <dbReference type="Proteomes" id="UP001148313"/>
    </source>
</evidence>
<sequence>MKICVTGGSGGAGGAVVEDLIARGVDVINIDLRKPGHGICPHIEADLLDYGAVRQAVEGADMIAHFAGNPQPDFNFADGAERFENNTLSCFNVFNAAADAGIKKIVWASSETVYGFPFENNVPLSVPCRESDGIRPQNAYAISKAASEFIAAEMHKLYGISFIGLRLSNVLYPVRDHHASYFLIPSYWNDPLSRKFNLWSYVDCRDVAKATWLALNAEIDGAEVFNIAARDTLMRIENEALLEMAFGEPVPQDFAFPRASFLDISKAERLLGFAPEHGWSDVIEV</sequence>
<gene>
    <name evidence="4" type="ORF">OOZ53_04275</name>
</gene>
<feature type="domain" description="NAD-dependent epimerase/dehydratase" evidence="3">
    <location>
        <begin position="3"/>
        <end position="228"/>
    </location>
</feature>
<comment type="caution">
    <text evidence="4">The sequence shown here is derived from an EMBL/GenBank/DDBJ whole genome shotgun (WGS) entry which is preliminary data.</text>
</comment>
<dbReference type="Pfam" id="PF01370">
    <property type="entry name" value="Epimerase"/>
    <property type="match status" value="1"/>
</dbReference>
<dbReference type="PANTHER" id="PTHR43000">
    <property type="entry name" value="DTDP-D-GLUCOSE 4,6-DEHYDRATASE-RELATED"/>
    <property type="match status" value="1"/>
</dbReference>
<evidence type="ECO:0000256" key="1">
    <source>
        <dbReference type="ARBA" id="ARBA00005125"/>
    </source>
</evidence>
<organism evidence="4 5">
    <name type="scientific">Hoeflea poritis</name>
    <dbReference type="NCBI Taxonomy" id="2993659"/>
    <lineage>
        <taxon>Bacteria</taxon>
        <taxon>Pseudomonadati</taxon>
        <taxon>Pseudomonadota</taxon>
        <taxon>Alphaproteobacteria</taxon>
        <taxon>Hyphomicrobiales</taxon>
        <taxon>Rhizobiaceae</taxon>
        <taxon>Hoeflea</taxon>
    </lineage>
</organism>
<keyword evidence="5" id="KW-1185">Reference proteome</keyword>
<dbReference type="Gene3D" id="3.40.50.720">
    <property type="entry name" value="NAD(P)-binding Rossmann-like Domain"/>
    <property type="match status" value="1"/>
</dbReference>
<dbReference type="RefSeq" id="WP_271088080.1">
    <property type="nucleotide sequence ID" value="NZ_JAPJZH010000002.1"/>
</dbReference>
<accession>A0ABT4VIM6</accession>
<evidence type="ECO:0000256" key="2">
    <source>
        <dbReference type="ARBA" id="ARBA00007637"/>
    </source>
</evidence>
<evidence type="ECO:0000313" key="4">
    <source>
        <dbReference type="EMBL" id="MDA4844550.1"/>
    </source>
</evidence>
<proteinExistence type="inferred from homology"/>
<reference evidence="4" key="1">
    <citation type="submission" date="2022-11" db="EMBL/GenBank/DDBJ databases">
        <title>Hoeflea poritis sp. nov., isolated from scleractinian coral Porites lutea.</title>
        <authorList>
            <person name="Zhang G."/>
            <person name="Wei Q."/>
            <person name="Cai L."/>
        </authorList>
    </citation>
    <scope>NUCLEOTIDE SEQUENCE</scope>
    <source>
        <strain evidence="4">E7-10</strain>
    </source>
</reference>
<dbReference type="SUPFAM" id="SSF51735">
    <property type="entry name" value="NAD(P)-binding Rossmann-fold domains"/>
    <property type="match status" value="1"/>
</dbReference>
<protein>
    <submittedName>
        <fullName evidence="4">NAD-dependent epimerase/dehydratase family protein</fullName>
    </submittedName>
</protein>
<dbReference type="Proteomes" id="UP001148313">
    <property type="component" value="Unassembled WGS sequence"/>
</dbReference>
<dbReference type="EMBL" id="JAPJZH010000002">
    <property type="protein sequence ID" value="MDA4844550.1"/>
    <property type="molecule type" value="Genomic_DNA"/>
</dbReference>
<dbReference type="InterPro" id="IPR001509">
    <property type="entry name" value="Epimerase_deHydtase"/>
</dbReference>
<dbReference type="InterPro" id="IPR036291">
    <property type="entry name" value="NAD(P)-bd_dom_sf"/>
</dbReference>
<evidence type="ECO:0000259" key="3">
    <source>
        <dbReference type="Pfam" id="PF01370"/>
    </source>
</evidence>
<name>A0ABT4VIM6_9HYPH</name>
<comment type="pathway">
    <text evidence="1">Bacterial outer membrane biogenesis; LPS O-antigen biosynthesis.</text>
</comment>
<comment type="similarity">
    <text evidence="2">Belongs to the NAD(P)-dependent epimerase/dehydratase family.</text>
</comment>